<feature type="domain" description="KIX" evidence="2">
    <location>
        <begin position="4"/>
        <end position="84"/>
    </location>
</feature>
<keyword evidence="4" id="KW-1185">Reference proteome</keyword>
<gene>
    <name evidence="3" type="ORF">CHILSU_LOCUS4905</name>
</gene>
<dbReference type="InterPro" id="IPR003101">
    <property type="entry name" value="KIX_dom"/>
</dbReference>
<dbReference type="Pfam" id="PF02172">
    <property type="entry name" value="KIX"/>
    <property type="match status" value="1"/>
</dbReference>
<accession>A0ABN8B790</accession>
<dbReference type="SUPFAM" id="SSF47040">
    <property type="entry name" value="Kix domain of CBP (creb binding protein)"/>
    <property type="match status" value="1"/>
</dbReference>
<reference evidence="3" key="1">
    <citation type="submission" date="2021-12" db="EMBL/GenBank/DDBJ databases">
        <authorList>
            <person name="King R."/>
        </authorList>
    </citation>
    <scope>NUCLEOTIDE SEQUENCE</scope>
</reference>
<keyword evidence="1" id="KW-0539">Nucleus</keyword>
<protein>
    <recommendedName>
        <fullName evidence="2">KIX domain-containing protein</fullName>
    </recommendedName>
</protein>
<dbReference type="InterPro" id="IPR036529">
    <property type="entry name" value="KIX_dom_sf"/>
</dbReference>
<dbReference type="Gene3D" id="1.10.246.20">
    <property type="entry name" value="Coactivator CBP, KIX domain"/>
    <property type="match status" value="1"/>
</dbReference>
<dbReference type="Proteomes" id="UP001153292">
    <property type="component" value="Chromosome 2"/>
</dbReference>
<evidence type="ECO:0000259" key="2">
    <source>
        <dbReference type="PROSITE" id="PS50952"/>
    </source>
</evidence>
<proteinExistence type="predicted"/>
<organism evidence="3 4">
    <name type="scientific">Chilo suppressalis</name>
    <name type="common">Asiatic rice borer moth</name>
    <dbReference type="NCBI Taxonomy" id="168631"/>
    <lineage>
        <taxon>Eukaryota</taxon>
        <taxon>Metazoa</taxon>
        <taxon>Ecdysozoa</taxon>
        <taxon>Arthropoda</taxon>
        <taxon>Hexapoda</taxon>
        <taxon>Insecta</taxon>
        <taxon>Pterygota</taxon>
        <taxon>Neoptera</taxon>
        <taxon>Endopterygota</taxon>
        <taxon>Lepidoptera</taxon>
        <taxon>Glossata</taxon>
        <taxon>Ditrysia</taxon>
        <taxon>Pyraloidea</taxon>
        <taxon>Crambidae</taxon>
        <taxon>Crambinae</taxon>
        <taxon>Chilo</taxon>
    </lineage>
</organism>
<dbReference type="PROSITE" id="PS50952">
    <property type="entry name" value="KIX"/>
    <property type="match status" value="1"/>
</dbReference>
<name>A0ABN8B790_CHISP</name>
<dbReference type="EMBL" id="OU963895">
    <property type="protein sequence ID" value="CAH0401673.1"/>
    <property type="molecule type" value="Genomic_DNA"/>
</dbReference>
<sequence>MTAVVLKEWHNTVTDGLRDHLVNKLLRSITAKSSDAVFNVDDVPVPIVNKLMEIENAYYLAADSRSQYYHMLAVTIYKIQEYLSQKREQQQTLDTTGVTSAMEKILNENGELQEDVADLGEKLSQLLSLK</sequence>
<evidence type="ECO:0000313" key="4">
    <source>
        <dbReference type="Proteomes" id="UP001153292"/>
    </source>
</evidence>
<evidence type="ECO:0000313" key="3">
    <source>
        <dbReference type="EMBL" id="CAH0401673.1"/>
    </source>
</evidence>
<evidence type="ECO:0000256" key="1">
    <source>
        <dbReference type="ARBA" id="ARBA00023242"/>
    </source>
</evidence>